<evidence type="ECO:0000256" key="4">
    <source>
        <dbReference type="ARBA" id="ARBA00022723"/>
    </source>
</evidence>
<evidence type="ECO:0000313" key="13">
    <source>
        <dbReference type="Proteomes" id="UP000321617"/>
    </source>
</evidence>
<evidence type="ECO:0000256" key="10">
    <source>
        <dbReference type="SAM" id="SignalP"/>
    </source>
</evidence>
<keyword evidence="13" id="KW-1185">Reference proteome</keyword>
<feature type="domain" description="Rhodanese" evidence="11">
    <location>
        <begin position="76"/>
        <end position="112"/>
    </location>
</feature>
<evidence type="ECO:0000256" key="6">
    <source>
        <dbReference type="ARBA" id="ARBA00023002"/>
    </source>
</evidence>
<proteinExistence type="inferred from homology"/>
<protein>
    <submittedName>
        <fullName evidence="12">Dye decolorizing peroxidase</fullName>
    </submittedName>
</protein>
<feature type="chain" id="PRO_5039719046" evidence="10">
    <location>
        <begin position="31"/>
        <end position="396"/>
    </location>
</feature>
<keyword evidence="6" id="KW-0560">Oxidoreductase</keyword>
<dbReference type="InterPro" id="IPR011008">
    <property type="entry name" value="Dimeric_a/b-barrel"/>
</dbReference>
<keyword evidence="7" id="KW-0408">Iron</keyword>
<dbReference type="EMBL" id="VLLL01000010">
    <property type="protein sequence ID" value="TWJ07788.1"/>
    <property type="molecule type" value="Genomic_DNA"/>
</dbReference>
<dbReference type="PROSITE" id="PS51404">
    <property type="entry name" value="DYP_PEROXIDASE"/>
    <property type="match status" value="1"/>
</dbReference>
<dbReference type="NCBIfam" id="TIGR01413">
    <property type="entry name" value="Dyp_perox_fam"/>
    <property type="match status" value="1"/>
</dbReference>
<comment type="caution">
    <text evidence="12">The sequence shown here is derived from an EMBL/GenBank/DDBJ whole genome shotgun (WGS) entry which is preliminary data.</text>
</comment>
<keyword evidence="5 10" id="KW-0732">Signal</keyword>
<dbReference type="SUPFAM" id="SSF54909">
    <property type="entry name" value="Dimeric alpha+beta barrel"/>
    <property type="match status" value="1"/>
</dbReference>
<gene>
    <name evidence="12" type="ORF">LX16_4951</name>
</gene>
<comment type="similarity">
    <text evidence="8">Belongs to the DyP-type peroxidase family.</text>
</comment>
<reference evidence="12 13" key="1">
    <citation type="journal article" date="2013" name="Stand. Genomic Sci.">
        <title>Genomic Encyclopedia of Type Strains, Phase I: The one thousand microbial genomes (KMG-I) project.</title>
        <authorList>
            <person name="Kyrpides N.C."/>
            <person name="Woyke T."/>
            <person name="Eisen J.A."/>
            <person name="Garrity G."/>
            <person name="Lilburn T.G."/>
            <person name="Beck B.J."/>
            <person name="Whitman W.B."/>
            <person name="Hugenholtz P."/>
            <person name="Klenk H.P."/>
        </authorList>
    </citation>
    <scope>NUCLEOTIDE SEQUENCE [LARGE SCALE GENOMIC DNA]</scope>
    <source>
        <strain evidence="12 13">DSM 45044</strain>
    </source>
</reference>
<dbReference type="InterPro" id="IPR006311">
    <property type="entry name" value="TAT_signal"/>
</dbReference>
<evidence type="ECO:0000256" key="1">
    <source>
        <dbReference type="ARBA" id="ARBA00001970"/>
    </source>
</evidence>
<dbReference type="PROSITE" id="PS50206">
    <property type="entry name" value="RHODANESE_3"/>
    <property type="match status" value="1"/>
</dbReference>
<keyword evidence="2 12" id="KW-0575">Peroxidase</keyword>
<feature type="signal peptide" evidence="10">
    <location>
        <begin position="1"/>
        <end position="30"/>
    </location>
</feature>
<dbReference type="InterPro" id="IPR048328">
    <property type="entry name" value="Dyp_perox_C"/>
</dbReference>
<evidence type="ECO:0000256" key="8">
    <source>
        <dbReference type="ARBA" id="ARBA00025737"/>
    </source>
</evidence>
<dbReference type="AlphaFoldDB" id="A0A562UQA1"/>
<dbReference type="PANTHER" id="PTHR30521:SF4">
    <property type="entry name" value="DEFERROCHELATASE"/>
    <property type="match status" value="1"/>
</dbReference>
<dbReference type="OrthoDB" id="9781066at2"/>
<dbReference type="RefSeq" id="WP_147144019.1">
    <property type="nucleotide sequence ID" value="NZ_BAABIJ010000006.1"/>
</dbReference>
<sequence>MTDRRTRVPRRTLLTGGLAAVGGAAATAAALWDRNPEPTPPTAPDTVEPFHGARQAGIATRPQGHAVFVAFRLRDGVTADRFAAVLRLLGDDAERLTGGVAALGDTEPELAPYTARLTVTFGFGYGMFDALGVADRRPEGFRPLPAFETDRLDPAFSGGDLLIQVCADDPTTVAHTVRMLTKDARSVMTVAWAQRGFRQTTPVIGEDATPRNVMGQLDGTTNPHPGEPGFEDVVWRRDGSSPGWSTLVVRRIRAEMETWDAVDPLSKEMVIGRRLDTGAPLTGEKESDEPDFDDVDGLGLSVIAPNAHIRRSRLDDGRRIFRRVYNYDDTRAADGTADMGLIFASYQADISTFVDIQRRLDEADMLNRWVTPVGSAEFAIPPGCEAGGWIGETVFT</sequence>
<comment type="cofactor">
    <cofactor evidence="1">
        <name>heme b</name>
        <dbReference type="ChEBI" id="CHEBI:60344"/>
    </cofactor>
</comment>
<dbReference type="GO" id="GO:0046872">
    <property type="term" value="F:metal ion binding"/>
    <property type="evidence" value="ECO:0007669"/>
    <property type="project" value="UniProtKB-KW"/>
</dbReference>
<dbReference type="Proteomes" id="UP000321617">
    <property type="component" value="Unassembled WGS sequence"/>
</dbReference>
<dbReference type="InterPro" id="IPR001763">
    <property type="entry name" value="Rhodanese-like_dom"/>
</dbReference>
<evidence type="ECO:0000256" key="7">
    <source>
        <dbReference type="ARBA" id="ARBA00023004"/>
    </source>
</evidence>
<evidence type="ECO:0000256" key="5">
    <source>
        <dbReference type="ARBA" id="ARBA00022729"/>
    </source>
</evidence>
<dbReference type="GO" id="GO:0004601">
    <property type="term" value="F:peroxidase activity"/>
    <property type="evidence" value="ECO:0007669"/>
    <property type="project" value="UniProtKB-KW"/>
</dbReference>
<dbReference type="GO" id="GO:0020037">
    <property type="term" value="F:heme binding"/>
    <property type="evidence" value="ECO:0007669"/>
    <property type="project" value="InterPro"/>
</dbReference>
<evidence type="ECO:0000313" key="12">
    <source>
        <dbReference type="EMBL" id="TWJ07788.1"/>
    </source>
</evidence>
<evidence type="ECO:0000259" key="11">
    <source>
        <dbReference type="PROSITE" id="PS50206"/>
    </source>
</evidence>
<organism evidence="12 13">
    <name type="scientific">Stackebrandtia albiflava</name>
    <dbReference type="NCBI Taxonomy" id="406432"/>
    <lineage>
        <taxon>Bacteria</taxon>
        <taxon>Bacillati</taxon>
        <taxon>Actinomycetota</taxon>
        <taxon>Actinomycetes</taxon>
        <taxon>Glycomycetales</taxon>
        <taxon>Glycomycetaceae</taxon>
        <taxon>Stackebrandtia</taxon>
    </lineage>
</organism>
<keyword evidence="3" id="KW-0349">Heme</keyword>
<name>A0A562UQA1_9ACTN</name>
<evidence type="ECO:0000256" key="9">
    <source>
        <dbReference type="SAM" id="MobiDB-lite"/>
    </source>
</evidence>
<feature type="region of interest" description="Disordered" evidence="9">
    <location>
        <begin position="205"/>
        <end position="228"/>
    </location>
</feature>
<evidence type="ECO:0000256" key="2">
    <source>
        <dbReference type="ARBA" id="ARBA00022559"/>
    </source>
</evidence>
<dbReference type="Pfam" id="PF04261">
    <property type="entry name" value="Dyp_perox_N"/>
    <property type="match status" value="1"/>
</dbReference>
<keyword evidence="4" id="KW-0479">Metal-binding</keyword>
<evidence type="ECO:0000256" key="3">
    <source>
        <dbReference type="ARBA" id="ARBA00022617"/>
    </source>
</evidence>
<dbReference type="InterPro" id="IPR006314">
    <property type="entry name" value="Dyp_peroxidase"/>
</dbReference>
<dbReference type="PROSITE" id="PS51318">
    <property type="entry name" value="TAT"/>
    <property type="match status" value="1"/>
</dbReference>
<dbReference type="InterPro" id="IPR048327">
    <property type="entry name" value="Dyp_perox_N"/>
</dbReference>
<dbReference type="GO" id="GO:0005829">
    <property type="term" value="C:cytosol"/>
    <property type="evidence" value="ECO:0007669"/>
    <property type="project" value="TreeGrafter"/>
</dbReference>
<dbReference type="PANTHER" id="PTHR30521">
    <property type="entry name" value="DEFERROCHELATASE/PEROXIDASE"/>
    <property type="match status" value="1"/>
</dbReference>
<accession>A0A562UQA1</accession>
<dbReference type="Pfam" id="PF20628">
    <property type="entry name" value="Dyp_perox_C"/>
    <property type="match status" value="1"/>
</dbReference>